<evidence type="ECO:0000313" key="6">
    <source>
        <dbReference type="Proteomes" id="UP000620327"/>
    </source>
</evidence>
<dbReference type="Pfam" id="PF17802">
    <property type="entry name" value="SpaA"/>
    <property type="match status" value="1"/>
</dbReference>
<proteinExistence type="predicted"/>
<dbReference type="AlphaFoldDB" id="A0A923MJG6"/>
<comment type="subcellular location">
    <subcellularLocation>
        <location evidence="1">Cell envelope</location>
    </subcellularLocation>
</comment>
<dbReference type="PANTHER" id="PTHR43308">
    <property type="entry name" value="OUTER MEMBRANE PROTEIN ALPHA-RELATED"/>
    <property type="match status" value="1"/>
</dbReference>
<evidence type="ECO:0000259" key="4">
    <source>
        <dbReference type="PROSITE" id="PS51272"/>
    </source>
</evidence>
<name>A0A923MJG6_9FIRM</name>
<dbReference type="RefSeq" id="WP_187016041.1">
    <property type="nucleotide sequence ID" value="NZ_JACOQI010000023.1"/>
</dbReference>
<evidence type="ECO:0000256" key="2">
    <source>
        <dbReference type="ARBA" id="ARBA00022737"/>
    </source>
</evidence>
<dbReference type="InterPro" id="IPR013378">
    <property type="entry name" value="InlB-like_B-rpt"/>
</dbReference>
<organism evidence="5 6">
    <name type="scientific">Dysosmobacter segnis</name>
    <dbReference type="NCBI Taxonomy" id="2763042"/>
    <lineage>
        <taxon>Bacteria</taxon>
        <taxon>Bacillati</taxon>
        <taxon>Bacillota</taxon>
        <taxon>Clostridia</taxon>
        <taxon>Eubacteriales</taxon>
        <taxon>Oscillospiraceae</taxon>
        <taxon>Dysosmobacter</taxon>
    </lineage>
</organism>
<dbReference type="InterPro" id="IPR041033">
    <property type="entry name" value="SpaA_PFL_dom_1"/>
</dbReference>
<dbReference type="EMBL" id="JACOQI010000023">
    <property type="protein sequence ID" value="MBC5771852.1"/>
    <property type="molecule type" value="Genomic_DNA"/>
</dbReference>
<dbReference type="InterPro" id="IPR013783">
    <property type="entry name" value="Ig-like_fold"/>
</dbReference>
<dbReference type="GO" id="GO:0030313">
    <property type="term" value="C:cell envelope"/>
    <property type="evidence" value="ECO:0007669"/>
    <property type="project" value="UniProtKB-SubCell"/>
</dbReference>
<dbReference type="Gene3D" id="2.60.40.10">
    <property type="entry name" value="Immunoglobulins"/>
    <property type="match status" value="1"/>
</dbReference>
<feature type="domain" description="SLH" evidence="4">
    <location>
        <begin position="1006"/>
        <end position="1069"/>
    </location>
</feature>
<dbReference type="PROSITE" id="PS51272">
    <property type="entry name" value="SLH"/>
    <property type="match status" value="2"/>
</dbReference>
<comment type="caution">
    <text evidence="5">The sequence shown here is derived from an EMBL/GenBank/DDBJ whole genome shotgun (WGS) entry which is preliminary data.</text>
</comment>
<sequence>MVEVQTTGGVGAGLTLTNIIFDDAGKKEGTVFAQAVSDGSVGAASNDNLVYVQDAIIASNATVTTTITLGDGAVLRNFGGMSAVRATGEAKLVMEPGSVIEDASSITRSKGDAGSVGPAGAVWLQGSDFEMENGAEIKNVNGRAVYADGGSVSVGGTISGIIGNPAMWQGKDGTAIHLRGSAKATLNGKISDCTEGVLVFVDKAVFEMATGSFLGNSDAAGIKTNEDPTWSLVNKDDYGTDRNTITIHGEISGIKNNKTPIQFKFGTLLIGADSNIHHNSVFYGTLYIQRDAIVDIYGKINNNDASSRGGGVATAGHGEVVINMYEGAEVKGNTAVKNGGGIMISSNTSFTMYGGEISGNVSQTVGGGIYQYKNNSKVELQGGTIRDNTMNATDVKDSSTGTENDITISNQGNGSSNHYLYISQNTELDNQNVYFQINSTTVTPAENSLDIKLGNASKESVTALSGKADANGWNAPLATFWAQRDGAAELTVGGLTFNKALPVYALVQETGADGKPVSGAEVRVYSTKITDDGIRLTLPNGYTNGCAVALAQPTTDFGSVGISGPTEIAKTSDAAPYEVPYTVTYTMSDSLRGMLNMASADIPAMSFVVELDSRLAAKTGDSGNCLYTFDGDGILDGTASVSGHTVTVTCTPLPGWKAAIAGKSSVKMVLKCAGLLDAAAFAAGESLNTAAHISGKVSSGSTVTSVVIPSSICRTRMTAQTYTVTYHRNGADSGETVDSRSYIFGDLAVVSENGYVRDGHSFVGWNTQRDGSGTHHVPGSSITVTDHIHLYAQWTRNSSGDDDDTGYTLRLTKLDAGDGTPLSGAKFELWRVGTRSDTRLGVYETNRYGWTQAEVSQSGDYYWVETVPPEGYRLGGGKHPTNTGKNSRITVYNTEAAVPALFTDDHYAYIVGGPDGTVRPNDSMTRAGVATIFFRLLKDSVRDANLLTGCTYTDVPDGHWANTAISTMTGLDIVRGYDAAAFGPGDPITRAQFAAICARFDTGKSNGSRTFSDIEGHWAKAYIERAAELGWISGFQDGTFRPDAYITRAQAVTMINRMLNRVPEDPSDLLPGMNVWPDCGPGDWFYLAIQEATNSHDYRRKAGSYETWTDLNANPDWTRYEN</sequence>
<protein>
    <submittedName>
        <fullName evidence="5">S-layer homology domain-containing protein</fullName>
    </submittedName>
</protein>
<evidence type="ECO:0000256" key="3">
    <source>
        <dbReference type="SAM" id="MobiDB-lite"/>
    </source>
</evidence>
<gene>
    <name evidence="5" type="ORF">H8Z83_16280</name>
</gene>
<accession>A0A923MJG6</accession>
<dbReference type="Pfam" id="PF09479">
    <property type="entry name" value="Flg_new"/>
    <property type="match status" value="1"/>
</dbReference>
<dbReference type="InterPro" id="IPR042229">
    <property type="entry name" value="Listeria/Bacterioides_rpt_sf"/>
</dbReference>
<feature type="region of interest" description="Disordered" evidence="3">
    <location>
        <begin position="388"/>
        <end position="410"/>
    </location>
</feature>
<keyword evidence="6" id="KW-1185">Reference proteome</keyword>
<keyword evidence="2" id="KW-0677">Repeat</keyword>
<reference evidence="5" key="1">
    <citation type="submission" date="2020-08" db="EMBL/GenBank/DDBJ databases">
        <title>Genome public.</title>
        <authorList>
            <person name="Liu C."/>
            <person name="Sun Q."/>
        </authorList>
    </citation>
    <scope>NUCLEOTIDE SEQUENCE</scope>
    <source>
        <strain evidence="5">BX15</strain>
    </source>
</reference>
<dbReference type="Pfam" id="PF00395">
    <property type="entry name" value="SLH"/>
    <property type="match status" value="2"/>
</dbReference>
<evidence type="ECO:0000256" key="1">
    <source>
        <dbReference type="ARBA" id="ARBA00004196"/>
    </source>
</evidence>
<dbReference type="Proteomes" id="UP000620327">
    <property type="component" value="Unassembled WGS sequence"/>
</dbReference>
<evidence type="ECO:0000313" key="5">
    <source>
        <dbReference type="EMBL" id="MBC5771852.1"/>
    </source>
</evidence>
<dbReference type="InterPro" id="IPR051465">
    <property type="entry name" value="Cell_Envelope_Struct_Comp"/>
</dbReference>
<dbReference type="Gene3D" id="2.60.40.4270">
    <property type="entry name" value="Listeria-Bacteroides repeat domain"/>
    <property type="match status" value="1"/>
</dbReference>
<feature type="domain" description="SLH" evidence="4">
    <location>
        <begin position="948"/>
        <end position="1005"/>
    </location>
</feature>
<dbReference type="InterPro" id="IPR001119">
    <property type="entry name" value="SLH_dom"/>
</dbReference>
<dbReference type="NCBIfam" id="TIGR02543">
    <property type="entry name" value="List_Bact_rpt"/>
    <property type="match status" value="1"/>
</dbReference>